<dbReference type="AlphaFoldDB" id="A0A2A2WPY7"/>
<dbReference type="OrthoDB" id="3257090at2"/>
<evidence type="ECO:0008006" key="4">
    <source>
        <dbReference type="Google" id="ProtNLM"/>
    </source>
</evidence>
<evidence type="ECO:0000313" key="2">
    <source>
        <dbReference type="EMBL" id="PAY23272.1"/>
    </source>
</evidence>
<accession>A0A2A2WPY7</accession>
<comment type="caution">
    <text evidence="2">The sequence shown here is derived from an EMBL/GenBank/DDBJ whole genome shotgun (WGS) entry which is preliminary data.</text>
</comment>
<evidence type="ECO:0000256" key="1">
    <source>
        <dbReference type="SAM" id="MobiDB-lite"/>
    </source>
</evidence>
<name>A0A2A2WPY7_9ACTN</name>
<reference evidence="3" key="1">
    <citation type="submission" date="2017-09" db="EMBL/GenBank/DDBJ databases">
        <authorList>
            <person name="Zhang Y."/>
            <person name="Huang X."/>
            <person name="Liu J."/>
            <person name="Lu L."/>
            <person name="Peng K."/>
        </authorList>
    </citation>
    <scope>NUCLEOTIDE SEQUENCE [LARGE SCALE GENOMIC DNA]</scope>
    <source>
        <strain evidence="3">S-XJ-1</strain>
    </source>
</reference>
<evidence type="ECO:0000313" key="3">
    <source>
        <dbReference type="Proteomes" id="UP000218810"/>
    </source>
</evidence>
<gene>
    <name evidence="2" type="ORF">CEY15_09515</name>
</gene>
<proteinExistence type="predicted"/>
<dbReference type="EMBL" id="NTGA01000016">
    <property type="protein sequence ID" value="PAY23272.1"/>
    <property type="molecule type" value="Genomic_DNA"/>
</dbReference>
<dbReference type="Proteomes" id="UP000218810">
    <property type="component" value="Unassembled WGS sequence"/>
</dbReference>
<dbReference type="RefSeq" id="WP_017838014.1">
    <property type="nucleotide sequence ID" value="NZ_BAAAHZ010000010.1"/>
</dbReference>
<organism evidence="2 3">
    <name type="scientific">Dietzia natronolimnaea</name>
    <dbReference type="NCBI Taxonomy" id="161920"/>
    <lineage>
        <taxon>Bacteria</taxon>
        <taxon>Bacillati</taxon>
        <taxon>Actinomycetota</taxon>
        <taxon>Actinomycetes</taxon>
        <taxon>Mycobacteriales</taxon>
        <taxon>Dietziaceae</taxon>
        <taxon>Dietzia</taxon>
    </lineage>
</organism>
<feature type="region of interest" description="Disordered" evidence="1">
    <location>
        <begin position="1"/>
        <end position="20"/>
    </location>
</feature>
<protein>
    <recommendedName>
        <fullName evidence="4">Asp23/Gls24 family protein</fullName>
    </recommendedName>
</protein>
<keyword evidence="3" id="KW-1185">Reference proteome</keyword>
<sequence length="174" mass="18757">MAVNTMDGSSGPGGPDDAEATRHYLDQISALHRDWDELESRGDDSVQLSGRARSALAEAVRADARHGARVQMPPTDIGPYSLTELALRTLIRDTVDGVPGVLSLRTTVDHDPVEGWGTRGLPRRIACRVSFAASTPDLPALADAVRQAVRGACAREFDLVDLVVDVHIEDLHEN</sequence>